<comment type="caution">
    <text evidence="2">The sequence shown here is derived from an EMBL/GenBank/DDBJ whole genome shotgun (WGS) entry which is preliminary data.</text>
</comment>
<dbReference type="Pfam" id="PF22936">
    <property type="entry name" value="Pol_BBD"/>
    <property type="match status" value="1"/>
</dbReference>
<gene>
    <name evidence="2" type="ORF">L195_g062747</name>
</gene>
<feature type="non-terminal residue" evidence="2">
    <location>
        <position position="54"/>
    </location>
</feature>
<dbReference type="AlphaFoldDB" id="A0A2K3KHH5"/>
<dbReference type="EMBL" id="ASHM01184035">
    <property type="protein sequence ID" value="PNX65737.1"/>
    <property type="molecule type" value="Genomic_DNA"/>
</dbReference>
<protein>
    <recommendedName>
        <fullName evidence="1">Retrovirus-related Pol polyprotein from transposon TNT 1-94-like beta-barrel domain-containing protein</fullName>
    </recommendedName>
</protein>
<proteinExistence type="predicted"/>
<sequence>MTGHRDWLIKFDQSKKSTVRLADNSSIQVVGTGDMVIKRRNGDSAVIEEVLYVP</sequence>
<reference evidence="2 3" key="2">
    <citation type="journal article" date="2017" name="Front. Plant Sci.">
        <title>Gene Classification and Mining of Molecular Markers Useful in Red Clover (Trifolium pratense) Breeding.</title>
        <authorList>
            <person name="Istvanek J."/>
            <person name="Dluhosova J."/>
            <person name="Dluhos P."/>
            <person name="Patkova L."/>
            <person name="Nedelnik J."/>
            <person name="Repkova J."/>
        </authorList>
    </citation>
    <scope>NUCLEOTIDE SEQUENCE [LARGE SCALE GENOMIC DNA]</scope>
    <source>
        <strain evidence="3">cv. Tatra</strain>
        <tissue evidence="2">Young leaves</tissue>
    </source>
</reference>
<feature type="domain" description="Retrovirus-related Pol polyprotein from transposon TNT 1-94-like beta-barrel" evidence="1">
    <location>
        <begin position="1"/>
        <end position="54"/>
    </location>
</feature>
<evidence type="ECO:0000259" key="1">
    <source>
        <dbReference type="Pfam" id="PF22936"/>
    </source>
</evidence>
<accession>A0A2K3KHH5</accession>
<dbReference type="Proteomes" id="UP000236291">
    <property type="component" value="Unassembled WGS sequence"/>
</dbReference>
<reference evidence="2 3" key="1">
    <citation type="journal article" date="2014" name="Am. J. Bot.">
        <title>Genome assembly and annotation for red clover (Trifolium pratense; Fabaceae).</title>
        <authorList>
            <person name="Istvanek J."/>
            <person name="Jaros M."/>
            <person name="Krenek A."/>
            <person name="Repkova J."/>
        </authorList>
    </citation>
    <scope>NUCLEOTIDE SEQUENCE [LARGE SCALE GENOMIC DNA]</scope>
    <source>
        <strain evidence="3">cv. Tatra</strain>
        <tissue evidence="2">Young leaves</tissue>
    </source>
</reference>
<evidence type="ECO:0000313" key="3">
    <source>
        <dbReference type="Proteomes" id="UP000236291"/>
    </source>
</evidence>
<name>A0A2K3KHH5_TRIPR</name>
<evidence type="ECO:0000313" key="2">
    <source>
        <dbReference type="EMBL" id="PNX65737.1"/>
    </source>
</evidence>
<organism evidence="2 3">
    <name type="scientific">Trifolium pratense</name>
    <name type="common">Red clover</name>
    <dbReference type="NCBI Taxonomy" id="57577"/>
    <lineage>
        <taxon>Eukaryota</taxon>
        <taxon>Viridiplantae</taxon>
        <taxon>Streptophyta</taxon>
        <taxon>Embryophyta</taxon>
        <taxon>Tracheophyta</taxon>
        <taxon>Spermatophyta</taxon>
        <taxon>Magnoliopsida</taxon>
        <taxon>eudicotyledons</taxon>
        <taxon>Gunneridae</taxon>
        <taxon>Pentapetalae</taxon>
        <taxon>rosids</taxon>
        <taxon>fabids</taxon>
        <taxon>Fabales</taxon>
        <taxon>Fabaceae</taxon>
        <taxon>Papilionoideae</taxon>
        <taxon>50 kb inversion clade</taxon>
        <taxon>NPAAA clade</taxon>
        <taxon>Hologalegina</taxon>
        <taxon>IRL clade</taxon>
        <taxon>Trifolieae</taxon>
        <taxon>Trifolium</taxon>
    </lineage>
</organism>
<dbReference type="InterPro" id="IPR054722">
    <property type="entry name" value="PolX-like_BBD"/>
</dbReference>